<dbReference type="HOGENOM" id="CLU_2770274_0_0_9"/>
<sequence length="69" mass="7819">MSVSRGLSNAIKSSAILIQLCQKRKSRNFPEPSSTVGSRVETLKHYFIQCLTFTNKIFKSSFHPMKITV</sequence>
<protein>
    <submittedName>
        <fullName evidence="1">Uncharacterized protein</fullName>
    </submittedName>
</protein>
<evidence type="ECO:0000313" key="2">
    <source>
        <dbReference type="Proteomes" id="UP000005950"/>
    </source>
</evidence>
<dbReference type="STRING" id="545696.HOLDEFILI_04006"/>
<accession>B9YDT2</accession>
<gene>
    <name evidence="1" type="ORF">HOLDEFILI_04006</name>
</gene>
<dbReference type="Proteomes" id="UP000005950">
    <property type="component" value="Unassembled WGS sequence"/>
</dbReference>
<organism evidence="1 2">
    <name type="scientific">Holdemania filiformis DSM 12042</name>
    <dbReference type="NCBI Taxonomy" id="545696"/>
    <lineage>
        <taxon>Bacteria</taxon>
        <taxon>Bacillati</taxon>
        <taxon>Bacillota</taxon>
        <taxon>Erysipelotrichia</taxon>
        <taxon>Erysipelotrichales</taxon>
        <taxon>Erysipelotrichaceae</taxon>
        <taxon>Holdemania</taxon>
    </lineage>
</organism>
<reference evidence="1 2" key="1">
    <citation type="submission" date="2008-12" db="EMBL/GenBank/DDBJ databases">
        <authorList>
            <person name="Fulton L."/>
            <person name="Clifton S."/>
            <person name="Fulton B."/>
            <person name="Xu J."/>
            <person name="Minx P."/>
            <person name="Pepin K.H."/>
            <person name="Johnson M."/>
            <person name="Bhonagiri V."/>
            <person name="Nash W.E."/>
            <person name="Mardis E.R."/>
            <person name="Wilson R.K."/>
        </authorList>
    </citation>
    <scope>NUCLEOTIDE SEQUENCE [LARGE SCALE GENOMIC DNA]</scope>
    <source>
        <strain evidence="1 2">DSM 12042</strain>
    </source>
</reference>
<reference evidence="1 2" key="2">
    <citation type="submission" date="2009-02" db="EMBL/GenBank/DDBJ databases">
        <title>Draft genome sequence of Holdemania filiformis DSM 12042.</title>
        <authorList>
            <person name="Sudarsanam P."/>
            <person name="Ley R."/>
            <person name="Guruge J."/>
            <person name="Turnbaugh P.J."/>
            <person name="Mahowald M."/>
            <person name="Liep D."/>
            <person name="Gordon J."/>
        </authorList>
    </citation>
    <scope>NUCLEOTIDE SEQUENCE [LARGE SCALE GENOMIC DNA]</scope>
    <source>
        <strain evidence="1 2">DSM 12042</strain>
    </source>
</reference>
<comment type="caution">
    <text evidence="1">The sequence shown here is derived from an EMBL/GenBank/DDBJ whole genome shotgun (WGS) entry which is preliminary data.</text>
</comment>
<dbReference type="EMBL" id="ACCF01000251">
    <property type="protein sequence ID" value="EEF65865.1"/>
    <property type="molecule type" value="Genomic_DNA"/>
</dbReference>
<dbReference type="AlphaFoldDB" id="B9YDT2"/>
<proteinExistence type="predicted"/>
<name>B9YDT2_9FIRM</name>
<evidence type="ECO:0000313" key="1">
    <source>
        <dbReference type="EMBL" id="EEF65865.1"/>
    </source>
</evidence>